<feature type="transmembrane region" description="Helical" evidence="5">
    <location>
        <begin position="28"/>
        <end position="53"/>
    </location>
</feature>
<proteinExistence type="predicted"/>
<keyword evidence="4 5" id="KW-0472">Membrane</keyword>
<evidence type="ECO:0000313" key="7">
    <source>
        <dbReference type="Proteomes" id="UP000066049"/>
    </source>
</evidence>
<evidence type="ECO:0000313" key="6">
    <source>
        <dbReference type="EMBL" id="ALF46801.1"/>
    </source>
</evidence>
<dbReference type="GO" id="GO:0016020">
    <property type="term" value="C:membrane"/>
    <property type="evidence" value="ECO:0007669"/>
    <property type="project" value="UniProtKB-SubCell"/>
</dbReference>
<dbReference type="AlphaFoldDB" id="A0A0M4TLG4"/>
<dbReference type="InterPro" id="IPR023380">
    <property type="entry name" value="DsbB-like_sf"/>
</dbReference>
<evidence type="ECO:0000256" key="2">
    <source>
        <dbReference type="ARBA" id="ARBA00022692"/>
    </source>
</evidence>
<sequence>MESMQDKMSQSFTRSTEISAGWGDDEKLFFNLFALAALALIALPVGIACLVLGFGMGDSPCIMCWHERFCMVAISFMALVIVRYGFKVKYLAAILFLACLGLYDGFLHYSLDGTGGGYLDIKQGFGLEILGAHTQFWVVVVHFCVIIFLGVILLLGKNVGKIMQKSEEGAYGAVLPKFALGKIAVVAFAIIMAFNCIQAFITAGPPPYLASATPSRMSIDPSKWFWELDHWEETEIDFRESWNPKLPNLPK</sequence>
<keyword evidence="2 5" id="KW-0812">Transmembrane</keyword>
<dbReference type="InterPro" id="IPR003752">
    <property type="entry name" value="DiS_bond_form_DsbB/BdbC"/>
</dbReference>
<reference evidence="7" key="1">
    <citation type="submission" date="2015-08" db="EMBL/GenBank/DDBJ databases">
        <title>Comparative genomics of the Campylobacter concisus group.</title>
        <authorList>
            <person name="Miller W.G."/>
            <person name="Yee E."/>
            <person name="Chapman M.H."/>
            <person name="Huynh S."/>
            <person name="Bono J.L."/>
            <person name="On S.L.W."/>
            <person name="St Leger J."/>
            <person name="Foster G."/>
            <person name="Parker C.T."/>
        </authorList>
    </citation>
    <scope>NUCLEOTIDE SEQUENCE [LARGE SCALE GENOMIC DNA]</scope>
    <source>
        <strain evidence="7">ATCC 33237</strain>
    </source>
</reference>
<comment type="subcellular location">
    <subcellularLocation>
        <location evidence="1">Membrane</location>
        <topology evidence="1">Multi-pass membrane protein</topology>
    </subcellularLocation>
</comment>
<accession>A0A0M4TLG4</accession>
<evidence type="ECO:0000256" key="1">
    <source>
        <dbReference type="ARBA" id="ARBA00004141"/>
    </source>
</evidence>
<dbReference type="PATRIC" id="fig|199.248.peg.86"/>
<organism evidence="6 7">
    <name type="scientific">Campylobacter concisus</name>
    <dbReference type="NCBI Taxonomy" id="199"/>
    <lineage>
        <taxon>Bacteria</taxon>
        <taxon>Pseudomonadati</taxon>
        <taxon>Campylobacterota</taxon>
        <taxon>Epsilonproteobacteria</taxon>
        <taxon>Campylobacterales</taxon>
        <taxon>Campylobacteraceae</taxon>
        <taxon>Campylobacter</taxon>
    </lineage>
</organism>
<dbReference type="RefSeq" id="WP_054195907.1">
    <property type="nucleotide sequence ID" value="NZ_CABMKQ010000025.1"/>
</dbReference>
<evidence type="ECO:0000256" key="5">
    <source>
        <dbReference type="SAM" id="Phobius"/>
    </source>
</evidence>
<evidence type="ECO:0000256" key="4">
    <source>
        <dbReference type="ARBA" id="ARBA00023136"/>
    </source>
</evidence>
<dbReference type="EMBL" id="CP012541">
    <property type="protein sequence ID" value="ALF46801.1"/>
    <property type="molecule type" value="Genomic_DNA"/>
</dbReference>
<dbReference type="KEGG" id="ccoc:CCON33237_0074"/>
<feature type="transmembrane region" description="Helical" evidence="5">
    <location>
        <begin position="91"/>
        <end position="111"/>
    </location>
</feature>
<dbReference type="SUPFAM" id="SSF158442">
    <property type="entry name" value="DsbB-like"/>
    <property type="match status" value="1"/>
</dbReference>
<dbReference type="Proteomes" id="UP000066049">
    <property type="component" value="Chromosome"/>
</dbReference>
<dbReference type="GO" id="GO:0006457">
    <property type="term" value="P:protein folding"/>
    <property type="evidence" value="ECO:0007669"/>
    <property type="project" value="InterPro"/>
</dbReference>
<feature type="transmembrane region" description="Helical" evidence="5">
    <location>
        <begin position="183"/>
        <end position="201"/>
    </location>
</feature>
<keyword evidence="3 5" id="KW-1133">Transmembrane helix</keyword>
<protein>
    <submittedName>
        <fullName evidence="6">Putative disulfide bond formation protein, DsbB family</fullName>
    </submittedName>
</protein>
<gene>
    <name evidence="6" type="ORF">CCON33237_0074</name>
</gene>
<evidence type="ECO:0000256" key="3">
    <source>
        <dbReference type="ARBA" id="ARBA00022989"/>
    </source>
</evidence>
<feature type="transmembrane region" description="Helical" evidence="5">
    <location>
        <begin position="65"/>
        <end position="84"/>
    </location>
</feature>
<name>A0A0M4TLG4_9BACT</name>
<dbReference type="Pfam" id="PF02600">
    <property type="entry name" value="DsbB"/>
    <property type="match status" value="1"/>
</dbReference>
<dbReference type="GO" id="GO:0015035">
    <property type="term" value="F:protein-disulfide reductase activity"/>
    <property type="evidence" value="ECO:0007669"/>
    <property type="project" value="InterPro"/>
</dbReference>
<feature type="transmembrane region" description="Helical" evidence="5">
    <location>
        <begin position="136"/>
        <end position="156"/>
    </location>
</feature>
<dbReference type="GeneID" id="28661738"/>